<protein>
    <submittedName>
        <fullName evidence="1">Uncharacterized protein</fullName>
    </submittedName>
</protein>
<dbReference type="EMBL" id="BPLQ01002838">
    <property type="protein sequence ID" value="GIX95943.1"/>
    <property type="molecule type" value="Genomic_DNA"/>
</dbReference>
<keyword evidence="2" id="KW-1185">Reference proteome</keyword>
<evidence type="ECO:0000313" key="2">
    <source>
        <dbReference type="Proteomes" id="UP001054837"/>
    </source>
</evidence>
<name>A0AAV4PIL1_9ARAC</name>
<proteinExistence type="predicted"/>
<organism evidence="1 2">
    <name type="scientific">Caerostris darwini</name>
    <dbReference type="NCBI Taxonomy" id="1538125"/>
    <lineage>
        <taxon>Eukaryota</taxon>
        <taxon>Metazoa</taxon>
        <taxon>Ecdysozoa</taxon>
        <taxon>Arthropoda</taxon>
        <taxon>Chelicerata</taxon>
        <taxon>Arachnida</taxon>
        <taxon>Araneae</taxon>
        <taxon>Araneomorphae</taxon>
        <taxon>Entelegynae</taxon>
        <taxon>Araneoidea</taxon>
        <taxon>Araneidae</taxon>
        <taxon>Caerostris</taxon>
    </lineage>
</organism>
<dbReference type="AlphaFoldDB" id="A0AAV4PIL1"/>
<dbReference type="Proteomes" id="UP001054837">
    <property type="component" value="Unassembled WGS sequence"/>
</dbReference>
<gene>
    <name evidence="1" type="ORF">CDAR_589791</name>
</gene>
<comment type="caution">
    <text evidence="1">The sequence shown here is derived from an EMBL/GenBank/DDBJ whole genome shotgun (WGS) entry which is preliminary data.</text>
</comment>
<evidence type="ECO:0000313" key="1">
    <source>
        <dbReference type="EMBL" id="GIX95943.1"/>
    </source>
</evidence>
<accession>A0AAV4PIL1</accession>
<reference evidence="1 2" key="1">
    <citation type="submission" date="2021-06" db="EMBL/GenBank/DDBJ databases">
        <title>Caerostris darwini draft genome.</title>
        <authorList>
            <person name="Kono N."/>
            <person name="Arakawa K."/>
        </authorList>
    </citation>
    <scope>NUCLEOTIDE SEQUENCE [LARGE SCALE GENOMIC DNA]</scope>
</reference>
<sequence>MDIKSRKDLFKNANQPLHKLTTLTNNYQSNIFFSFEGKEFNSVVLNFKRSPPVRAKEEDSCLEYSMLEKEDSGNEKKVISSEKLSPKMETFSHKKEFQQKELIIQNEDVV</sequence>